<proteinExistence type="inferred from homology"/>
<evidence type="ECO:0000256" key="7">
    <source>
        <dbReference type="ARBA" id="ARBA00023136"/>
    </source>
</evidence>
<reference evidence="11 12" key="1">
    <citation type="submission" date="2015-01" db="EMBL/GenBank/DDBJ databases">
        <title>Genome Sequencing of Rickettsiales.</title>
        <authorList>
            <person name="Daugherty S.C."/>
            <person name="Su Q."/>
            <person name="Abolude K."/>
            <person name="Beier-Sexton M."/>
            <person name="Carlyon J.A."/>
            <person name="Carter R."/>
            <person name="Day N.P."/>
            <person name="Dumler S.J."/>
            <person name="Dyachenko V."/>
            <person name="Godinez A."/>
            <person name="Kurtti T.J."/>
            <person name="Lichay M."/>
            <person name="Mullins K.E."/>
            <person name="Ott S."/>
            <person name="Pappas-Brown V."/>
            <person name="Paris D.H."/>
            <person name="Patel P."/>
            <person name="Richards A.L."/>
            <person name="Sadzewicz L."/>
            <person name="Sears K."/>
            <person name="Seidman D."/>
            <person name="Sengamalay N."/>
            <person name="Stenos J."/>
            <person name="Tallon L.J."/>
            <person name="Vincent G."/>
            <person name="Fraser C.M."/>
            <person name="Munderloh U."/>
            <person name="Dunning-Hotopp J.C."/>
        </authorList>
    </citation>
    <scope>NUCLEOTIDE SEQUENCE [LARGE SCALE GENOMIC DNA]</scope>
    <source>
        <strain evidence="11 12">ApNP</strain>
    </source>
</reference>
<evidence type="ECO:0000313" key="11">
    <source>
        <dbReference type="EMBL" id="KJV67198.1"/>
    </source>
</evidence>
<dbReference type="AlphaFoldDB" id="A0A0F3NGL2"/>
<dbReference type="SUPFAM" id="SSF50615">
    <property type="entry name" value="N-terminal domain of alpha and beta subunits of F1 ATP synthase"/>
    <property type="match status" value="1"/>
</dbReference>
<keyword evidence="3" id="KW-0813">Transport</keyword>
<dbReference type="PANTHER" id="PTHR15184:SF71">
    <property type="entry name" value="ATP SYNTHASE SUBUNIT BETA, MITOCHONDRIAL"/>
    <property type="match status" value="1"/>
</dbReference>
<protein>
    <submittedName>
        <fullName evidence="11">ATP synthase alpha/beta family, beta-barrel domain protein</fullName>
    </submittedName>
</protein>
<dbReference type="CDD" id="cd18115">
    <property type="entry name" value="ATP-synt_F1_beta_N"/>
    <property type="match status" value="1"/>
</dbReference>
<dbReference type="GO" id="GO:0005524">
    <property type="term" value="F:ATP binding"/>
    <property type="evidence" value="ECO:0007669"/>
    <property type="project" value="UniProtKB-KW"/>
</dbReference>
<evidence type="ECO:0000256" key="1">
    <source>
        <dbReference type="ARBA" id="ARBA00004370"/>
    </source>
</evidence>
<gene>
    <name evidence="11" type="ORF">APHNP_1712</name>
</gene>
<evidence type="ECO:0000256" key="4">
    <source>
        <dbReference type="ARBA" id="ARBA00022741"/>
    </source>
</evidence>
<dbReference type="GO" id="GO:0045259">
    <property type="term" value="C:proton-transporting ATP synthase complex"/>
    <property type="evidence" value="ECO:0007669"/>
    <property type="project" value="UniProtKB-KW"/>
</dbReference>
<name>A0A0F3NGL2_ANAPH</name>
<dbReference type="InterPro" id="IPR004100">
    <property type="entry name" value="ATPase_F1/V1/A1_a/bsu_N"/>
</dbReference>
<comment type="subcellular location">
    <subcellularLocation>
        <location evidence="1">Membrane</location>
    </subcellularLocation>
</comment>
<dbReference type="Pfam" id="PF02874">
    <property type="entry name" value="ATP-synt_ab_N"/>
    <property type="match status" value="1"/>
</dbReference>
<comment type="caution">
    <text evidence="11">The sequence shown here is derived from an EMBL/GenBank/DDBJ whole genome shotgun (WGS) entry which is preliminary data.</text>
</comment>
<evidence type="ECO:0000256" key="9">
    <source>
        <dbReference type="ARBA" id="ARBA00023310"/>
    </source>
</evidence>
<dbReference type="PANTHER" id="PTHR15184">
    <property type="entry name" value="ATP SYNTHASE"/>
    <property type="match status" value="1"/>
</dbReference>
<feature type="domain" description="ATPase F1/V1/A1 complex alpha/beta subunit N-terminal" evidence="10">
    <location>
        <begin position="23"/>
        <end position="85"/>
    </location>
</feature>
<dbReference type="Proteomes" id="UP000033385">
    <property type="component" value="Unassembled WGS sequence"/>
</dbReference>
<evidence type="ECO:0000256" key="6">
    <source>
        <dbReference type="ARBA" id="ARBA00023065"/>
    </source>
</evidence>
<keyword evidence="5" id="KW-0067">ATP-binding</keyword>
<keyword evidence="9" id="KW-0066">ATP synthesis</keyword>
<dbReference type="GO" id="GO:0046933">
    <property type="term" value="F:proton-transporting ATP synthase activity, rotational mechanism"/>
    <property type="evidence" value="ECO:0007669"/>
    <property type="project" value="TreeGrafter"/>
</dbReference>
<evidence type="ECO:0000256" key="8">
    <source>
        <dbReference type="ARBA" id="ARBA00023196"/>
    </source>
</evidence>
<keyword evidence="4" id="KW-0547">Nucleotide-binding</keyword>
<keyword evidence="6" id="KW-0406">Ion transport</keyword>
<evidence type="ECO:0000259" key="10">
    <source>
        <dbReference type="Pfam" id="PF02874"/>
    </source>
</evidence>
<dbReference type="InterPro" id="IPR036121">
    <property type="entry name" value="ATPase_F1/V1/A1_a/bsu_N_sf"/>
</dbReference>
<dbReference type="InterPro" id="IPR050053">
    <property type="entry name" value="ATPase_alpha/beta_chains"/>
</dbReference>
<evidence type="ECO:0000313" key="12">
    <source>
        <dbReference type="Proteomes" id="UP000033385"/>
    </source>
</evidence>
<evidence type="ECO:0000256" key="3">
    <source>
        <dbReference type="ARBA" id="ARBA00022448"/>
    </source>
</evidence>
<comment type="similarity">
    <text evidence="2">Belongs to the ATPase alpha/beta chains family.</text>
</comment>
<evidence type="ECO:0000256" key="5">
    <source>
        <dbReference type="ARBA" id="ARBA00022840"/>
    </source>
</evidence>
<sequence length="110" mass="12061">MKKVKKEVNKVNQDSGCEGVGEVVRVMPAVVDVEFAHGGLPDILHALKSEKDYQGKQLVLEVAQHLGDGVVRCVAMGSTDGLSRGISLSILVRLFLFLWDVKHWVGSLMF</sequence>
<keyword evidence="8" id="KW-0139">CF(1)</keyword>
<evidence type="ECO:0000256" key="2">
    <source>
        <dbReference type="ARBA" id="ARBA00008936"/>
    </source>
</evidence>
<dbReference type="PATRIC" id="fig|1359153.3.peg.1749"/>
<keyword evidence="7" id="KW-0472">Membrane</keyword>
<dbReference type="EMBL" id="LANW01000001">
    <property type="protein sequence ID" value="KJV67198.1"/>
    <property type="molecule type" value="Genomic_DNA"/>
</dbReference>
<organism evidence="11 12">
    <name type="scientific">Anaplasma phagocytophilum str. ApNP</name>
    <dbReference type="NCBI Taxonomy" id="1359153"/>
    <lineage>
        <taxon>Bacteria</taxon>
        <taxon>Pseudomonadati</taxon>
        <taxon>Pseudomonadota</taxon>
        <taxon>Alphaproteobacteria</taxon>
        <taxon>Rickettsiales</taxon>
        <taxon>Anaplasmataceae</taxon>
        <taxon>Anaplasma</taxon>
        <taxon>phagocytophilum group</taxon>
    </lineage>
</organism>
<accession>A0A0F3NGL2</accession>
<dbReference type="Gene3D" id="2.40.10.170">
    <property type="match status" value="1"/>
</dbReference>